<feature type="domain" description="Restriction endonuclease type IV Mrr" evidence="1">
    <location>
        <begin position="11"/>
        <end position="108"/>
    </location>
</feature>
<dbReference type="AlphaFoldDB" id="A0AAX3UAH6"/>
<dbReference type="GO" id="GO:0009307">
    <property type="term" value="P:DNA restriction-modification system"/>
    <property type="evidence" value="ECO:0007669"/>
    <property type="project" value="InterPro"/>
</dbReference>
<dbReference type="SUPFAM" id="SSF52980">
    <property type="entry name" value="Restriction endonuclease-like"/>
    <property type="match status" value="1"/>
</dbReference>
<gene>
    <name evidence="2" type="ORF">PYE51_16110</name>
</gene>
<dbReference type="InterPro" id="IPR007560">
    <property type="entry name" value="Restrct_endonuc_IV_Mrr"/>
</dbReference>
<reference evidence="2" key="1">
    <citation type="submission" date="2022-02" db="EMBL/GenBank/DDBJ databases">
        <title>Emergence and expansion in Europe of a Vibrio aestuarianus clonal complex pathogenic for oysters.</title>
        <authorList>
            <person name="Mesnil A."/>
            <person name="Travers M.-A."/>
        </authorList>
    </citation>
    <scope>NUCLEOTIDE SEQUENCE</scope>
    <source>
        <strain evidence="2">U29</strain>
    </source>
</reference>
<dbReference type="InterPro" id="IPR011335">
    <property type="entry name" value="Restrct_endonuc-II-like"/>
</dbReference>
<dbReference type="EMBL" id="CP118710">
    <property type="protein sequence ID" value="WGK83919.1"/>
    <property type="molecule type" value="Genomic_DNA"/>
</dbReference>
<evidence type="ECO:0000313" key="2">
    <source>
        <dbReference type="EMBL" id="WGK83919.1"/>
    </source>
</evidence>
<sequence length="293" mass="33890">MLDFTELSENGLDLEQLTRELLFSLGLKVYWSGVGPDGGKDLLCIEEDNSLFVKSSKRWLVQCKHKAKSGASVGVGDLDDIVTSCAQFNCEGYLLVTSTQPSSKVVERLEALTNNDAVNVLATCWDSVEIERKLRTPNQWHIAQHFFPKSASGWQIFASERLNHWTANFKGYYFHITNRIGSSCTMYLDQIEAKINELESLKLPEDHFLRLRSVYYNDKGGTFMWYVDYLHPHGSKPVGDAEAFEAHFEGEWCDSFDFKVRTYSEHSDHYDKDHYDFYDRYMGQFIMGMYRPR</sequence>
<proteinExistence type="predicted"/>
<keyword evidence="2" id="KW-0378">Hydrolase</keyword>
<evidence type="ECO:0000313" key="3">
    <source>
        <dbReference type="Proteomes" id="UP001239257"/>
    </source>
</evidence>
<keyword evidence="2" id="KW-0540">Nuclease</keyword>
<dbReference type="Proteomes" id="UP001239257">
    <property type="component" value="Chromosome 2"/>
</dbReference>
<accession>A0AAX3UAH6</accession>
<organism evidence="2 3">
    <name type="scientific">Vibrio aestuarianus</name>
    <dbReference type="NCBI Taxonomy" id="28171"/>
    <lineage>
        <taxon>Bacteria</taxon>
        <taxon>Pseudomonadati</taxon>
        <taxon>Pseudomonadota</taxon>
        <taxon>Gammaproteobacteria</taxon>
        <taxon>Vibrionales</taxon>
        <taxon>Vibrionaceae</taxon>
        <taxon>Vibrio</taxon>
    </lineage>
</organism>
<evidence type="ECO:0000259" key="1">
    <source>
        <dbReference type="Pfam" id="PF04471"/>
    </source>
</evidence>
<dbReference type="EC" id="3.1.21.-" evidence="2"/>
<dbReference type="Pfam" id="PF04471">
    <property type="entry name" value="Mrr_cat"/>
    <property type="match status" value="1"/>
</dbReference>
<dbReference type="GO" id="GO:0004519">
    <property type="term" value="F:endonuclease activity"/>
    <property type="evidence" value="ECO:0007669"/>
    <property type="project" value="UniProtKB-KW"/>
</dbReference>
<protein>
    <submittedName>
        <fullName evidence="2">Restriction endonuclease</fullName>
        <ecNumber evidence="2">3.1.21.-</ecNumber>
    </submittedName>
</protein>
<keyword evidence="2" id="KW-0255">Endonuclease</keyword>
<dbReference type="GO" id="GO:0003677">
    <property type="term" value="F:DNA binding"/>
    <property type="evidence" value="ECO:0007669"/>
    <property type="project" value="InterPro"/>
</dbReference>
<name>A0AAX3UAH6_9VIBR</name>
<dbReference type="GO" id="GO:0016787">
    <property type="term" value="F:hydrolase activity"/>
    <property type="evidence" value="ECO:0007669"/>
    <property type="project" value="UniProtKB-KW"/>
</dbReference>
<dbReference type="RefSeq" id="WP_301067760.1">
    <property type="nucleotide sequence ID" value="NZ_CP118710.1"/>
</dbReference>